<dbReference type="GO" id="GO:0006535">
    <property type="term" value="P:cysteine biosynthetic process from serine"/>
    <property type="evidence" value="ECO:0007669"/>
    <property type="project" value="InterPro"/>
</dbReference>
<dbReference type="EMBL" id="ANHZ02000017">
    <property type="protein sequence ID" value="EME36217.1"/>
    <property type="molecule type" value="Genomic_DNA"/>
</dbReference>
<reference evidence="11 12" key="1">
    <citation type="journal article" date="2014" name="Genome Announc.">
        <title>Draft Genome Sequence of Kocuria palustris PEL.</title>
        <authorList>
            <person name="Sharma G."/>
            <person name="Khatri I."/>
            <person name="Subramanian S."/>
        </authorList>
    </citation>
    <scope>NUCLEOTIDE SEQUENCE [LARGE SCALE GENOMIC DNA]</scope>
    <source>
        <strain evidence="11 12">PEL</strain>
    </source>
</reference>
<comment type="pathway">
    <text evidence="3">Siderophore biosynthesis.</text>
</comment>
<evidence type="ECO:0000256" key="6">
    <source>
        <dbReference type="ARBA" id="ARBA00012331"/>
    </source>
</evidence>
<dbReference type="NCBIfam" id="TIGR03945">
    <property type="entry name" value="PLP_SbnA_fam"/>
    <property type="match status" value="1"/>
</dbReference>
<dbReference type="PROSITE" id="PS00901">
    <property type="entry name" value="CYS_SYNTHASE"/>
    <property type="match status" value="1"/>
</dbReference>
<dbReference type="InterPro" id="IPR036052">
    <property type="entry name" value="TrpB-like_PALP_sf"/>
</dbReference>
<evidence type="ECO:0000256" key="9">
    <source>
        <dbReference type="ARBA" id="ARBA00022898"/>
    </source>
</evidence>
<evidence type="ECO:0000256" key="7">
    <source>
        <dbReference type="ARBA" id="ARBA00016985"/>
    </source>
</evidence>
<evidence type="ECO:0000256" key="8">
    <source>
        <dbReference type="ARBA" id="ARBA00022679"/>
    </source>
</evidence>
<feature type="domain" description="Tryptophan synthase beta chain-like PALP" evidence="10">
    <location>
        <begin position="18"/>
        <end position="306"/>
    </location>
</feature>
<comment type="function">
    <text evidence="2">Catalyzes the synthesis of N-((2S)-2-amino-2-carboxyethyl)-L-glutamate (ACEGA) from O-phospho-L-serine and L-glutamate. Involved in the biosynthesis of L-2,3-diaminopropionic acid (L-Dap), a precursor of staphyloferrin B and antibiotics.</text>
</comment>
<dbReference type="InterPro" id="IPR023927">
    <property type="entry name" value="SbnA"/>
</dbReference>
<evidence type="ECO:0000259" key="10">
    <source>
        <dbReference type="Pfam" id="PF00291"/>
    </source>
</evidence>
<comment type="similarity">
    <text evidence="4">Belongs to the cysteine synthase/cystathionine beta-synthase family. SbnA subfamily.</text>
</comment>
<gene>
    <name evidence="11" type="ORF">C884_00696</name>
</gene>
<evidence type="ECO:0000256" key="3">
    <source>
        <dbReference type="ARBA" id="ARBA00004924"/>
    </source>
</evidence>
<dbReference type="PANTHER" id="PTHR10314">
    <property type="entry name" value="CYSTATHIONINE BETA-SYNTHASE"/>
    <property type="match status" value="1"/>
</dbReference>
<dbReference type="STRING" id="71999.KPaMU14_04800"/>
<dbReference type="InterPro" id="IPR001216">
    <property type="entry name" value="P-phosphate_BS"/>
</dbReference>
<dbReference type="CDD" id="cd01561">
    <property type="entry name" value="CBS_like"/>
    <property type="match status" value="1"/>
</dbReference>
<evidence type="ECO:0000313" key="11">
    <source>
        <dbReference type="EMBL" id="EME36217.1"/>
    </source>
</evidence>
<evidence type="ECO:0000256" key="5">
    <source>
        <dbReference type="ARBA" id="ARBA00011738"/>
    </source>
</evidence>
<keyword evidence="8" id="KW-0808">Transferase</keyword>
<evidence type="ECO:0000256" key="4">
    <source>
        <dbReference type="ARBA" id="ARBA00008519"/>
    </source>
</evidence>
<accession>M2WCL3</accession>
<comment type="caution">
    <text evidence="11">The sequence shown here is derived from an EMBL/GenBank/DDBJ whole genome shotgun (WGS) entry which is preliminary data.</text>
</comment>
<dbReference type="EC" id="2.5.1.140" evidence="6"/>
<keyword evidence="12" id="KW-1185">Reference proteome</keyword>
<dbReference type="InterPro" id="IPR050214">
    <property type="entry name" value="Cys_Synth/Cystath_Beta-Synth"/>
</dbReference>
<dbReference type="AlphaFoldDB" id="M2WCL3"/>
<protein>
    <recommendedName>
        <fullName evidence="7">N-(2-amino-2-carboxyethyl)-L-glutamate synthase</fullName>
        <ecNumber evidence="6">2.5.1.140</ecNumber>
    </recommendedName>
</protein>
<evidence type="ECO:0000313" key="12">
    <source>
        <dbReference type="Proteomes" id="UP000009877"/>
    </source>
</evidence>
<evidence type="ECO:0000256" key="2">
    <source>
        <dbReference type="ARBA" id="ARBA00004056"/>
    </source>
</evidence>
<dbReference type="Gene3D" id="3.40.50.1100">
    <property type="match status" value="2"/>
</dbReference>
<name>M2WCL3_9MICC</name>
<evidence type="ECO:0000256" key="1">
    <source>
        <dbReference type="ARBA" id="ARBA00001933"/>
    </source>
</evidence>
<organism evidence="11 12">
    <name type="scientific">Kocuria palustris PEL</name>
    <dbReference type="NCBI Taxonomy" id="1236550"/>
    <lineage>
        <taxon>Bacteria</taxon>
        <taxon>Bacillati</taxon>
        <taxon>Actinomycetota</taxon>
        <taxon>Actinomycetes</taxon>
        <taxon>Micrococcales</taxon>
        <taxon>Micrococcaceae</taxon>
        <taxon>Kocuria</taxon>
    </lineage>
</organism>
<dbReference type="InterPro" id="IPR001926">
    <property type="entry name" value="TrpB-like_PALP"/>
</dbReference>
<dbReference type="Proteomes" id="UP000009877">
    <property type="component" value="Unassembled WGS sequence"/>
</dbReference>
<dbReference type="GO" id="GO:0016765">
    <property type="term" value="F:transferase activity, transferring alkyl or aryl (other than methyl) groups"/>
    <property type="evidence" value="ECO:0007669"/>
    <property type="project" value="UniProtKB-ARBA"/>
</dbReference>
<proteinExistence type="inferred from homology"/>
<dbReference type="Pfam" id="PF00291">
    <property type="entry name" value="PALP"/>
    <property type="match status" value="1"/>
</dbReference>
<keyword evidence="9" id="KW-0663">Pyridoxal phosphate</keyword>
<dbReference type="SUPFAM" id="SSF53686">
    <property type="entry name" value="Tryptophan synthase beta subunit-like PLP-dependent enzymes"/>
    <property type="match status" value="1"/>
</dbReference>
<sequence>MCQIRAMTSEPAPILNDIAQAVGGTPLVRMSRLFDGHPAEVLAKVESLNPGASAKDRPALAMLRDALDSGRLAPGGTVVESSSGNLGMALARACSAHDVQFVCVVDTRANRSTIAAIRALGGRIELVEHPDPATGDLLTARLARVQQLLREIPGAVNLHQYGNPANAGAHREGTMREIAEAMQHRVDDVVAACSTTGTIGGCASYIQEHGMRTRVIAVDAQGSVLFGGTAGARRLPGMGAGFVTDLSRRVQPDQVLRVSELECVAGARLLARREGILAGASTGAVVHAVASLLPQRPDDARIAMLVHDGGMPYLDTIYDDEWVRTVLGASPQQVEEAVQALQERTRG</sequence>
<comment type="subunit">
    <text evidence="5">Homodimer.</text>
</comment>
<comment type="cofactor">
    <cofactor evidence="1">
        <name>pyridoxal 5'-phosphate</name>
        <dbReference type="ChEBI" id="CHEBI:597326"/>
    </cofactor>
</comment>